<organism evidence="3 4">
    <name type="scientific">Daucus carota subsp. sativus</name>
    <name type="common">Carrot</name>
    <dbReference type="NCBI Taxonomy" id="79200"/>
    <lineage>
        <taxon>Eukaryota</taxon>
        <taxon>Viridiplantae</taxon>
        <taxon>Streptophyta</taxon>
        <taxon>Embryophyta</taxon>
        <taxon>Tracheophyta</taxon>
        <taxon>Spermatophyta</taxon>
        <taxon>Magnoliopsida</taxon>
        <taxon>eudicotyledons</taxon>
        <taxon>Gunneridae</taxon>
        <taxon>Pentapetalae</taxon>
        <taxon>asterids</taxon>
        <taxon>campanulids</taxon>
        <taxon>Apiales</taxon>
        <taxon>Apiaceae</taxon>
        <taxon>Apioideae</taxon>
        <taxon>Scandiceae</taxon>
        <taxon>Daucinae</taxon>
        <taxon>Daucus</taxon>
        <taxon>Daucus sect. Daucus</taxon>
    </lineage>
</organism>
<feature type="chain" id="PRO_5042265246" description="Neprosin PEP catalytic domain-containing protein" evidence="1">
    <location>
        <begin position="22"/>
        <end position="401"/>
    </location>
</feature>
<dbReference type="Pfam" id="PF14365">
    <property type="entry name" value="Neprosin_AP"/>
    <property type="match status" value="1"/>
</dbReference>
<dbReference type="AlphaFoldDB" id="A0AAF0WTS7"/>
<evidence type="ECO:0000313" key="4">
    <source>
        <dbReference type="Proteomes" id="UP000077755"/>
    </source>
</evidence>
<keyword evidence="4" id="KW-1185">Reference proteome</keyword>
<dbReference type="PANTHER" id="PTHR31589">
    <property type="entry name" value="PROTEIN, PUTATIVE (DUF239)-RELATED-RELATED"/>
    <property type="match status" value="1"/>
</dbReference>
<dbReference type="InterPro" id="IPR025521">
    <property type="entry name" value="Neprosin_propep"/>
</dbReference>
<protein>
    <recommendedName>
        <fullName evidence="2">Neprosin PEP catalytic domain-containing protein</fullName>
    </recommendedName>
</protein>
<accession>A0AAF0WTS7</accession>
<dbReference type="PROSITE" id="PS52045">
    <property type="entry name" value="NEPROSIN_PEP_CD"/>
    <property type="match status" value="1"/>
</dbReference>
<reference evidence="3" key="1">
    <citation type="journal article" date="2016" name="Nat. Genet.">
        <title>A high-quality carrot genome assembly provides new insights into carotenoid accumulation and asterid genome evolution.</title>
        <authorList>
            <person name="Iorizzo M."/>
            <person name="Ellison S."/>
            <person name="Senalik D."/>
            <person name="Zeng P."/>
            <person name="Satapoomin P."/>
            <person name="Huang J."/>
            <person name="Bowman M."/>
            <person name="Iovene M."/>
            <person name="Sanseverino W."/>
            <person name="Cavagnaro P."/>
            <person name="Yildiz M."/>
            <person name="Macko-Podgorni A."/>
            <person name="Moranska E."/>
            <person name="Grzebelus E."/>
            <person name="Grzebelus D."/>
            <person name="Ashrafi H."/>
            <person name="Zheng Z."/>
            <person name="Cheng S."/>
            <person name="Spooner D."/>
            <person name="Van Deynze A."/>
            <person name="Simon P."/>
        </authorList>
    </citation>
    <scope>NUCLEOTIDE SEQUENCE</scope>
    <source>
        <tissue evidence="3">Leaf</tissue>
    </source>
</reference>
<name>A0AAF0WTS7_DAUCS</name>
<reference evidence="3" key="2">
    <citation type="submission" date="2022-03" db="EMBL/GenBank/DDBJ databases">
        <title>Draft title - Genomic analysis of global carrot germplasm unveils the trajectory of domestication and the origin of high carotenoid orange carrot.</title>
        <authorList>
            <person name="Iorizzo M."/>
            <person name="Ellison S."/>
            <person name="Senalik D."/>
            <person name="Macko-Podgorni A."/>
            <person name="Grzebelus D."/>
            <person name="Bostan H."/>
            <person name="Rolling W."/>
            <person name="Curaba J."/>
            <person name="Simon P."/>
        </authorList>
    </citation>
    <scope>NUCLEOTIDE SEQUENCE</scope>
    <source>
        <tissue evidence="3">Leaf</tissue>
    </source>
</reference>
<dbReference type="Pfam" id="PF03080">
    <property type="entry name" value="Neprosin"/>
    <property type="match status" value="1"/>
</dbReference>
<dbReference type="InterPro" id="IPR004314">
    <property type="entry name" value="Neprosin"/>
</dbReference>
<dbReference type="PANTHER" id="PTHR31589:SF24">
    <property type="entry name" value="OS07G0205500 PROTEIN"/>
    <property type="match status" value="1"/>
</dbReference>
<dbReference type="EMBL" id="CP093346">
    <property type="protein sequence ID" value="WOG95659.1"/>
    <property type="molecule type" value="Genomic_DNA"/>
</dbReference>
<feature type="domain" description="Neprosin PEP catalytic" evidence="2">
    <location>
        <begin position="158"/>
        <end position="401"/>
    </location>
</feature>
<feature type="signal peptide" evidence="1">
    <location>
        <begin position="1"/>
        <end position="21"/>
    </location>
</feature>
<proteinExistence type="predicted"/>
<gene>
    <name evidence="3" type="ORF">DCAR_0414986</name>
</gene>
<dbReference type="Gene3D" id="3.90.1320.10">
    <property type="entry name" value="Outer-capsid protein sigma 3, large lobe"/>
    <property type="match status" value="1"/>
</dbReference>
<dbReference type="InterPro" id="IPR053168">
    <property type="entry name" value="Glutamic_endopeptidase"/>
</dbReference>
<dbReference type="Proteomes" id="UP000077755">
    <property type="component" value="Chromosome 4"/>
</dbReference>
<evidence type="ECO:0000259" key="2">
    <source>
        <dbReference type="PROSITE" id="PS52045"/>
    </source>
</evidence>
<evidence type="ECO:0000256" key="1">
    <source>
        <dbReference type="SAM" id="SignalP"/>
    </source>
</evidence>
<keyword evidence="1" id="KW-0732">Signal</keyword>
<sequence>MKLLNCLLGSIFLFLVPCSSAARISPKKELQVENLLKRLNKTPQKSIKSPDGDIIDCIPISQQPAFDHPLPQNHKIQLEPSYYPEGPFGDKRVNTSKSRKRLKPIKQLWHLNGNCDKGTIPVRRTTKEDILRAGSIKNYGKKKEIANILGPNSAKPQPDASTEHEYSFASVMGEKYIGTRAIMEVWKPEVEQPNEFSLAQIWVLGGSFDGSLNSIEAGWQVYPNMYRDDSTRLFAYWTRDQYKSTGCYNLVCPGFVQISERIALGVSFQQVSTYQGSQSSLTLLIWKDPTEGKWWLASDDREVIGYWPTSLFTSLADIINEATGGQHTTTQMGSGHFSGEGFTRASYFTEIQLVNASKHLNVVETVQSQSDHPGCYDIQVQNRPQGAFFYYGGPGRNPNCP</sequence>
<evidence type="ECO:0000313" key="3">
    <source>
        <dbReference type="EMBL" id="WOG95659.1"/>
    </source>
</evidence>